<evidence type="ECO:0000313" key="6">
    <source>
        <dbReference type="EMBL" id="KTR96128.1"/>
    </source>
</evidence>
<dbReference type="EMBL" id="LDRT01000018">
    <property type="protein sequence ID" value="KTR96128.1"/>
    <property type="molecule type" value="Genomic_DNA"/>
</dbReference>
<dbReference type="InterPro" id="IPR050707">
    <property type="entry name" value="HTH_MetabolicPath_Reg"/>
</dbReference>
<dbReference type="PATRIC" id="fig|2033.6.peg.1296"/>
<proteinExistence type="predicted"/>
<dbReference type="Gene3D" id="1.10.10.10">
    <property type="entry name" value="Winged helix-like DNA-binding domain superfamily/Winged helix DNA-binding domain"/>
    <property type="match status" value="1"/>
</dbReference>
<feature type="domain" description="HTH iclR-type" evidence="4">
    <location>
        <begin position="6"/>
        <end position="66"/>
    </location>
</feature>
<gene>
    <name evidence="6" type="ORF">NS220_03390</name>
</gene>
<dbReference type="PROSITE" id="PS51078">
    <property type="entry name" value="ICLR_ED"/>
    <property type="match status" value="1"/>
</dbReference>
<dbReference type="PANTHER" id="PTHR30136:SF24">
    <property type="entry name" value="HTH-TYPE TRANSCRIPTIONAL REPRESSOR ALLR"/>
    <property type="match status" value="1"/>
</dbReference>
<dbReference type="Pfam" id="PF09339">
    <property type="entry name" value="HTH_IclR"/>
    <property type="match status" value="1"/>
</dbReference>
<name>A0A147F040_MICTE</name>
<dbReference type="AlphaFoldDB" id="A0A147F040"/>
<organism evidence="6 7">
    <name type="scientific">Microbacterium testaceum</name>
    <name type="common">Aureobacterium testaceum</name>
    <name type="synonym">Brevibacterium testaceum</name>
    <dbReference type="NCBI Taxonomy" id="2033"/>
    <lineage>
        <taxon>Bacteria</taxon>
        <taxon>Bacillati</taxon>
        <taxon>Actinomycetota</taxon>
        <taxon>Actinomycetes</taxon>
        <taxon>Micrococcales</taxon>
        <taxon>Microbacteriaceae</taxon>
        <taxon>Microbacterium</taxon>
    </lineage>
</organism>
<evidence type="ECO:0000256" key="2">
    <source>
        <dbReference type="ARBA" id="ARBA00023125"/>
    </source>
</evidence>
<accession>A0A147F040</accession>
<evidence type="ECO:0000313" key="7">
    <source>
        <dbReference type="Proteomes" id="UP000075025"/>
    </source>
</evidence>
<reference evidence="6 7" key="1">
    <citation type="journal article" date="2016" name="Front. Microbiol.">
        <title>Genomic Resource of Rice Seed Associated Bacteria.</title>
        <authorList>
            <person name="Midha S."/>
            <person name="Bansal K."/>
            <person name="Sharma S."/>
            <person name="Kumar N."/>
            <person name="Patil P.P."/>
            <person name="Chaudhry V."/>
            <person name="Patil P.B."/>
        </authorList>
    </citation>
    <scope>NUCLEOTIDE SEQUENCE [LARGE SCALE GENOMIC DNA]</scope>
    <source>
        <strain evidence="6 7">NS220</strain>
    </source>
</reference>
<dbReference type="InterPro" id="IPR005471">
    <property type="entry name" value="Tscrpt_reg_IclR_N"/>
</dbReference>
<dbReference type="PANTHER" id="PTHR30136">
    <property type="entry name" value="HELIX-TURN-HELIX TRANSCRIPTIONAL REGULATOR, ICLR FAMILY"/>
    <property type="match status" value="1"/>
</dbReference>
<keyword evidence="3" id="KW-0804">Transcription</keyword>
<dbReference type="InterPro" id="IPR029016">
    <property type="entry name" value="GAF-like_dom_sf"/>
</dbReference>
<keyword evidence="2" id="KW-0238">DNA-binding</keyword>
<evidence type="ECO:0000256" key="1">
    <source>
        <dbReference type="ARBA" id="ARBA00023015"/>
    </source>
</evidence>
<dbReference type="PROSITE" id="PS51077">
    <property type="entry name" value="HTH_ICLR"/>
    <property type="match status" value="1"/>
</dbReference>
<dbReference type="SMART" id="SM00346">
    <property type="entry name" value="HTH_ICLR"/>
    <property type="match status" value="1"/>
</dbReference>
<comment type="caution">
    <text evidence="6">The sequence shown here is derived from an EMBL/GenBank/DDBJ whole genome shotgun (WGS) entry which is preliminary data.</text>
</comment>
<dbReference type="Proteomes" id="UP000075025">
    <property type="component" value="Unassembled WGS sequence"/>
</dbReference>
<keyword evidence="1" id="KW-0805">Transcription regulation</keyword>
<dbReference type="Pfam" id="PF01614">
    <property type="entry name" value="IclR_C"/>
    <property type="match status" value="2"/>
</dbReference>
<sequence length="221" mass="22887">MTDSPTRTVDRALSLLAVVCDDGPLTLADAARAVDLSASTALRLLRTLEAQEFIRRVDDGRYAAGARMVHLGARALANDSLVSLAEPALRRVVDRTGESSYLAVRGAGETAVYIAIAEGTHSIRHVSWVGRMIPLHGSAAGAVLAGQTGPDGYVVVTQGVEADVTAVAAPIAIGGRVVASLSVVVPSYRTTESRTAEIGRALVAESRSIPAVSDVEGDTTT</sequence>
<dbReference type="GO" id="GO:0003700">
    <property type="term" value="F:DNA-binding transcription factor activity"/>
    <property type="evidence" value="ECO:0007669"/>
    <property type="project" value="TreeGrafter"/>
</dbReference>
<dbReference type="RefSeq" id="WP_058622695.1">
    <property type="nucleotide sequence ID" value="NZ_LDRT01000018.1"/>
</dbReference>
<dbReference type="InterPro" id="IPR036388">
    <property type="entry name" value="WH-like_DNA-bd_sf"/>
</dbReference>
<dbReference type="InterPro" id="IPR014757">
    <property type="entry name" value="Tscrpt_reg_IclR_C"/>
</dbReference>
<dbReference type="GO" id="GO:0045892">
    <property type="term" value="P:negative regulation of DNA-templated transcription"/>
    <property type="evidence" value="ECO:0007669"/>
    <property type="project" value="TreeGrafter"/>
</dbReference>
<dbReference type="GO" id="GO:0003677">
    <property type="term" value="F:DNA binding"/>
    <property type="evidence" value="ECO:0007669"/>
    <property type="project" value="UniProtKB-KW"/>
</dbReference>
<protein>
    <submittedName>
        <fullName evidence="6">Transcriptional regulator</fullName>
    </submittedName>
</protein>
<dbReference type="InterPro" id="IPR036390">
    <property type="entry name" value="WH_DNA-bd_sf"/>
</dbReference>
<dbReference type="SUPFAM" id="SSF55781">
    <property type="entry name" value="GAF domain-like"/>
    <property type="match status" value="1"/>
</dbReference>
<dbReference type="OrthoDB" id="7274111at2"/>
<feature type="domain" description="IclR-ED" evidence="5">
    <location>
        <begin position="67"/>
        <end position="221"/>
    </location>
</feature>
<evidence type="ECO:0000259" key="5">
    <source>
        <dbReference type="PROSITE" id="PS51078"/>
    </source>
</evidence>
<evidence type="ECO:0000256" key="3">
    <source>
        <dbReference type="ARBA" id="ARBA00023163"/>
    </source>
</evidence>
<dbReference type="SUPFAM" id="SSF46785">
    <property type="entry name" value="Winged helix' DNA-binding domain"/>
    <property type="match status" value="1"/>
</dbReference>
<dbReference type="Gene3D" id="3.30.450.40">
    <property type="match status" value="2"/>
</dbReference>
<evidence type="ECO:0000259" key="4">
    <source>
        <dbReference type="PROSITE" id="PS51077"/>
    </source>
</evidence>